<dbReference type="Pfam" id="PF13456">
    <property type="entry name" value="RVT_3"/>
    <property type="match status" value="1"/>
</dbReference>
<dbReference type="EMBL" id="CM001883">
    <property type="protein sequence ID" value="EOY09871.1"/>
    <property type="molecule type" value="Genomic_DNA"/>
</dbReference>
<sequence>MLARFKELTIMWNNIKMASNCERVWKTAMFAITWTIWIGRNEVVFHNKVWDKELIWKLIKLRVAMWVKVRWQDTASSITDIYRFPAIGLNQQRDENIRPLTVWEKSGANAIKFNVDGAANGSPGEAGIGGLLRNEKGEVLIKFSKAIGRGDLNLAEYLSIKEAFILFSNSIWAHNHSFVIKSDSRNAIRWINDPSKTPWRLRK</sequence>
<dbReference type="Gramene" id="EOY09871">
    <property type="protein sequence ID" value="EOY09871"/>
    <property type="gene ID" value="TCM_025241"/>
</dbReference>
<dbReference type="InterPro" id="IPR044730">
    <property type="entry name" value="RNase_H-like_dom_plant"/>
</dbReference>
<protein>
    <recommendedName>
        <fullName evidence="1">RNase H type-1 domain-containing protein</fullName>
    </recommendedName>
</protein>
<dbReference type="Gene3D" id="3.30.420.10">
    <property type="entry name" value="Ribonuclease H-like superfamily/Ribonuclease H"/>
    <property type="match status" value="1"/>
</dbReference>
<dbReference type="InterPro" id="IPR012337">
    <property type="entry name" value="RNaseH-like_sf"/>
</dbReference>
<dbReference type="CDD" id="cd06222">
    <property type="entry name" value="RNase_H_like"/>
    <property type="match status" value="1"/>
</dbReference>
<dbReference type="InParanoid" id="A0A061EYJ0"/>
<dbReference type="Proteomes" id="UP000026915">
    <property type="component" value="Chromosome 5"/>
</dbReference>
<dbReference type="PANTHER" id="PTHR33033:SF121">
    <property type="entry name" value="POLYNUCLEOTIDYL TRANSFERASE, RIBONUCLEASE H-LIKE SUPERFAMILY PROTEIN"/>
    <property type="match status" value="1"/>
</dbReference>
<dbReference type="SUPFAM" id="SSF53098">
    <property type="entry name" value="Ribonuclease H-like"/>
    <property type="match status" value="1"/>
</dbReference>
<dbReference type="PANTHER" id="PTHR33033">
    <property type="entry name" value="POLYNUCLEOTIDYL TRANSFERASE, RIBONUCLEASE H-LIKE SUPERFAMILY PROTEIN-RELATED"/>
    <property type="match status" value="1"/>
</dbReference>
<evidence type="ECO:0000313" key="3">
    <source>
        <dbReference type="Proteomes" id="UP000026915"/>
    </source>
</evidence>
<gene>
    <name evidence="2" type="ORF">TCM_025241</name>
</gene>
<evidence type="ECO:0000313" key="2">
    <source>
        <dbReference type="EMBL" id="EOY09871.1"/>
    </source>
</evidence>
<proteinExistence type="predicted"/>
<dbReference type="InterPro" id="IPR036397">
    <property type="entry name" value="RNaseH_sf"/>
</dbReference>
<dbReference type="HOGENOM" id="CLU_000680_21_0_1"/>
<dbReference type="AlphaFoldDB" id="A0A061EYJ0"/>
<feature type="domain" description="RNase H type-1" evidence="1">
    <location>
        <begin position="107"/>
        <end position="203"/>
    </location>
</feature>
<evidence type="ECO:0000259" key="1">
    <source>
        <dbReference type="PROSITE" id="PS50879"/>
    </source>
</evidence>
<keyword evidence="3" id="KW-1185">Reference proteome</keyword>
<dbReference type="InterPro" id="IPR002156">
    <property type="entry name" value="RNaseH_domain"/>
</dbReference>
<name>A0A061EYJ0_THECC</name>
<reference evidence="2 3" key="1">
    <citation type="journal article" date="2013" name="Genome Biol.">
        <title>The genome sequence of the most widely cultivated cacao type and its use to identify candidate genes regulating pod color.</title>
        <authorList>
            <person name="Motamayor J.C."/>
            <person name="Mockaitis K."/>
            <person name="Schmutz J."/>
            <person name="Haiminen N."/>
            <person name="Iii D.L."/>
            <person name="Cornejo O."/>
            <person name="Findley S.D."/>
            <person name="Zheng P."/>
            <person name="Utro F."/>
            <person name="Royaert S."/>
            <person name="Saski C."/>
            <person name="Jenkins J."/>
            <person name="Podicheti R."/>
            <person name="Zhao M."/>
            <person name="Scheffler B.E."/>
            <person name="Stack J.C."/>
            <person name="Feltus F.A."/>
            <person name="Mustiga G.M."/>
            <person name="Amores F."/>
            <person name="Phillips W."/>
            <person name="Marelli J.P."/>
            <person name="May G.D."/>
            <person name="Shapiro H."/>
            <person name="Ma J."/>
            <person name="Bustamante C.D."/>
            <person name="Schnell R.J."/>
            <person name="Main D."/>
            <person name="Gilbert D."/>
            <person name="Parida L."/>
            <person name="Kuhn D.N."/>
        </authorList>
    </citation>
    <scope>NUCLEOTIDE SEQUENCE [LARGE SCALE GENOMIC DNA]</scope>
    <source>
        <strain evidence="3">cv. Matina 1-6</strain>
    </source>
</reference>
<dbReference type="GO" id="GO:0004523">
    <property type="term" value="F:RNA-DNA hybrid ribonuclease activity"/>
    <property type="evidence" value="ECO:0007669"/>
    <property type="project" value="InterPro"/>
</dbReference>
<accession>A0A061EYJ0</accession>
<organism evidence="2 3">
    <name type="scientific">Theobroma cacao</name>
    <name type="common">Cacao</name>
    <name type="synonym">Cocoa</name>
    <dbReference type="NCBI Taxonomy" id="3641"/>
    <lineage>
        <taxon>Eukaryota</taxon>
        <taxon>Viridiplantae</taxon>
        <taxon>Streptophyta</taxon>
        <taxon>Embryophyta</taxon>
        <taxon>Tracheophyta</taxon>
        <taxon>Spermatophyta</taxon>
        <taxon>Magnoliopsida</taxon>
        <taxon>eudicotyledons</taxon>
        <taxon>Gunneridae</taxon>
        <taxon>Pentapetalae</taxon>
        <taxon>rosids</taxon>
        <taxon>malvids</taxon>
        <taxon>Malvales</taxon>
        <taxon>Malvaceae</taxon>
        <taxon>Byttnerioideae</taxon>
        <taxon>Theobroma</taxon>
    </lineage>
</organism>
<dbReference type="GO" id="GO:0003676">
    <property type="term" value="F:nucleic acid binding"/>
    <property type="evidence" value="ECO:0007669"/>
    <property type="project" value="InterPro"/>
</dbReference>
<dbReference type="PROSITE" id="PS50879">
    <property type="entry name" value="RNASE_H_1"/>
    <property type="match status" value="1"/>
</dbReference>